<gene>
    <name evidence="5" type="ORF">B0H17DRAFT_840516</name>
</gene>
<evidence type="ECO:0000256" key="1">
    <source>
        <dbReference type="ARBA" id="ARBA00023125"/>
    </source>
</evidence>
<comment type="caution">
    <text evidence="5">The sequence shown here is derived from an EMBL/GenBank/DDBJ whole genome shotgun (WGS) entry which is preliminary data.</text>
</comment>
<keyword evidence="3" id="KW-0539">Nucleus</keyword>
<dbReference type="InterPro" id="IPR050140">
    <property type="entry name" value="SRY-related_HMG-box_TF-like"/>
</dbReference>
<accession>A0AAD7DJ98</accession>
<dbReference type="EMBL" id="JARKIE010000054">
    <property type="protein sequence ID" value="KAJ7692161.1"/>
    <property type="molecule type" value="Genomic_DNA"/>
</dbReference>
<dbReference type="PROSITE" id="PS50118">
    <property type="entry name" value="HMG_BOX_2"/>
    <property type="match status" value="1"/>
</dbReference>
<feature type="non-terminal residue" evidence="5">
    <location>
        <position position="74"/>
    </location>
</feature>
<sequence>IPRPPNAFLCFRSQLIREQKARSGQHKMQARDISRRAGHLWKEMSEEERRPYLEMSLRIKEEHMVAHPDYKFAP</sequence>
<feature type="non-terminal residue" evidence="5">
    <location>
        <position position="1"/>
    </location>
</feature>
<keyword evidence="6" id="KW-1185">Reference proteome</keyword>
<dbReference type="SMART" id="SM00398">
    <property type="entry name" value="HMG"/>
    <property type="match status" value="1"/>
</dbReference>
<dbReference type="GO" id="GO:0030154">
    <property type="term" value="P:cell differentiation"/>
    <property type="evidence" value="ECO:0007669"/>
    <property type="project" value="TreeGrafter"/>
</dbReference>
<protein>
    <submittedName>
        <fullName evidence="5">High mobility group box domain-containing protein</fullName>
    </submittedName>
</protein>
<dbReference type="PANTHER" id="PTHR10270">
    <property type="entry name" value="SOX TRANSCRIPTION FACTOR"/>
    <property type="match status" value="1"/>
</dbReference>
<keyword evidence="1 3" id="KW-0238">DNA-binding</keyword>
<dbReference type="SUPFAM" id="SSF47095">
    <property type="entry name" value="HMG-box"/>
    <property type="match status" value="1"/>
</dbReference>
<dbReference type="Pfam" id="PF00505">
    <property type="entry name" value="HMG_box"/>
    <property type="match status" value="1"/>
</dbReference>
<evidence type="ECO:0000313" key="5">
    <source>
        <dbReference type="EMBL" id="KAJ7692161.1"/>
    </source>
</evidence>
<dbReference type="GO" id="GO:0005634">
    <property type="term" value="C:nucleus"/>
    <property type="evidence" value="ECO:0007669"/>
    <property type="project" value="UniProtKB-UniRule"/>
</dbReference>
<evidence type="ECO:0000259" key="4">
    <source>
        <dbReference type="PROSITE" id="PS50118"/>
    </source>
</evidence>
<dbReference type="InterPro" id="IPR009071">
    <property type="entry name" value="HMG_box_dom"/>
</dbReference>
<feature type="DNA-binding region" description="HMG box" evidence="3">
    <location>
        <begin position="1"/>
        <end position="71"/>
    </location>
</feature>
<dbReference type="AlphaFoldDB" id="A0AAD7DJ98"/>
<dbReference type="Proteomes" id="UP001221757">
    <property type="component" value="Unassembled WGS sequence"/>
</dbReference>
<organism evidence="5 6">
    <name type="scientific">Mycena rosella</name>
    <name type="common">Pink bonnet</name>
    <name type="synonym">Agaricus rosellus</name>
    <dbReference type="NCBI Taxonomy" id="1033263"/>
    <lineage>
        <taxon>Eukaryota</taxon>
        <taxon>Fungi</taxon>
        <taxon>Dikarya</taxon>
        <taxon>Basidiomycota</taxon>
        <taxon>Agaricomycotina</taxon>
        <taxon>Agaricomycetes</taxon>
        <taxon>Agaricomycetidae</taxon>
        <taxon>Agaricales</taxon>
        <taxon>Marasmiineae</taxon>
        <taxon>Mycenaceae</taxon>
        <taxon>Mycena</taxon>
    </lineage>
</organism>
<evidence type="ECO:0000313" key="6">
    <source>
        <dbReference type="Proteomes" id="UP001221757"/>
    </source>
</evidence>
<name>A0AAD7DJ98_MYCRO</name>
<dbReference type="GO" id="GO:0000978">
    <property type="term" value="F:RNA polymerase II cis-regulatory region sequence-specific DNA binding"/>
    <property type="evidence" value="ECO:0007669"/>
    <property type="project" value="TreeGrafter"/>
</dbReference>
<evidence type="ECO:0000256" key="3">
    <source>
        <dbReference type="PROSITE-ProRule" id="PRU00267"/>
    </source>
</evidence>
<dbReference type="InterPro" id="IPR036910">
    <property type="entry name" value="HMG_box_dom_sf"/>
</dbReference>
<keyword evidence="2" id="KW-0804">Transcription</keyword>
<evidence type="ECO:0000256" key="2">
    <source>
        <dbReference type="ARBA" id="ARBA00023163"/>
    </source>
</evidence>
<dbReference type="PANTHER" id="PTHR10270:SF161">
    <property type="entry name" value="SEX-DETERMINING REGION Y PROTEIN"/>
    <property type="match status" value="1"/>
</dbReference>
<dbReference type="CDD" id="cd01389">
    <property type="entry name" value="HMG-box_ROX1-like"/>
    <property type="match status" value="1"/>
</dbReference>
<reference evidence="5" key="1">
    <citation type="submission" date="2023-03" db="EMBL/GenBank/DDBJ databases">
        <title>Massive genome expansion in bonnet fungi (Mycena s.s.) driven by repeated elements and novel gene families across ecological guilds.</title>
        <authorList>
            <consortium name="Lawrence Berkeley National Laboratory"/>
            <person name="Harder C.B."/>
            <person name="Miyauchi S."/>
            <person name="Viragh M."/>
            <person name="Kuo A."/>
            <person name="Thoen E."/>
            <person name="Andreopoulos B."/>
            <person name="Lu D."/>
            <person name="Skrede I."/>
            <person name="Drula E."/>
            <person name="Henrissat B."/>
            <person name="Morin E."/>
            <person name="Kohler A."/>
            <person name="Barry K."/>
            <person name="LaButti K."/>
            <person name="Morin E."/>
            <person name="Salamov A."/>
            <person name="Lipzen A."/>
            <person name="Mereny Z."/>
            <person name="Hegedus B."/>
            <person name="Baldrian P."/>
            <person name="Stursova M."/>
            <person name="Weitz H."/>
            <person name="Taylor A."/>
            <person name="Grigoriev I.V."/>
            <person name="Nagy L.G."/>
            <person name="Martin F."/>
            <person name="Kauserud H."/>
        </authorList>
    </citation>
    <scope>NUCLEOTIDE SEQUENCE</scope>
    <source>
        <strain evidence="5">CBHHK067</strain>
    </source>
</reference>
<proteinExistence type="predicted"/>
<feature type="domain" description="HMG box" evidence="4">
    <location>
        <begin position="1"/>
        <end position="71"/>
    </location>
</feature>
<dbReference type="GO" id="GO:0001228">
    <property type="term" value="F:DNA-binding transcription activator activity, RNA polymerase II-specific"/>
    <property type="evidence" value="ECO:0007669"/>
    <property type="project" value="TreeGrafter"/>
</dbReference>
<dbReference type="Gene3D" id="1.10.30.10">
    <property type="entry name" value="High mobility group box domain"/>
    <property type="match status" value="1"/>
</dbReference>